<organism evidence="1 2">
    <name type="scientific">Aquisphaera giovannonii</name>
    <dbReference type="NCBI Taxonomy" id="406548"/>
    <lineage>
        <taxon>Bacteria</taxon>
        <taxon>Pseudomonadati</taxon>
        <taxon>Planctomycetota</taxon>
        <taxon>Planctomycetia</taxon>
        <taxon>Isosphaerales</taxon>
        <taxon>Isosphaeraceae</taxon>
        <taxon>Aquisphaera</taxon>
    </lineage>
</organism>
<sequence>MAETSAFRYHPTCSTPGCKQPAVFKVGAAWSDGTSRELKNYGLACEAHRESLLARARQRRDQLRLADGESVGPVALYVLEQGRRDTALSQA</sequence>
<protein>
    <submittedName>
        <fullName evidence="1">Uncharacterized protein</fullName>
    </submittedName>
</protein>
<dbReference type="AlphaFoldDB" id="A0A5B9VYX1"/>
<evidence type="ECO:0000313" key="1">
    <source>
        <dbReference type="EMBL" id="QEH33508.1"/>
    </source>
</evidence>
<proteinExistence type="predicted"/>
<gene>
    <name evidence="1" type="ORF">OJF2_20100</name>
</gene>
<name>A0A5B9VYX1_9BACT</name>
<accession>A0A5B9VYX1</accession>
<dbReference type="Proteomes" id="UP000324233">
    <property type="component" value="Chromosome"/>
</dbReference>
<dbReference type="RefSeq" id="WP_148593431.1">
    <property type="nucleotide sequence ID" value="NZ_CP042997.1"/>
</dbReference>
<reference evidence="1 2" key="1">
    <citation type="submission" date="2019-08" db="EMBL/GenBank/DDBJ databases">
        <title>Deep-cultivation of Planctomycetes and their phenomic and genomic characterization uncovers novel biology.</title>
        <authorList>
            <person name="Wiegand S."/>
            <person name="Jogler M."/>
            <person name="Boedeker C."/>
            <person name="Pinto D."/>
            <person name="Vollmers J."/>
            <person name="Rivas-Marin E."/>
            <person name="Kohn T."/>
            <person name="Peeters S.H."/>
            <person name="Heuer A."/>
            <person name="Rast P."/>
            <person name="Oberbeckmann S."/>
            <person name="Bunk B."/>
            <person name="Jeske O."/>
            <person name="Meyerdierks A."/>
            <person name="Storesund J.E."/>
            <person name="Kallscheuer N."/>
            <person name="Luecker S."/>
            <person name="Lage O.M."/>
            <person name="Pohl T."/>
            <person name="Merkel B.J."/>
            <person name="Hornburger P."/>
            <person name="Mueller R.-W."/>
            <person name="Bruemmer F."/>
            <person name="Labrenz M."/>
            <person name="Spormann A.M."/>
            <person name="Op den Camp H."/>
            <person name="Overmann J."/>
            <person name="Amann R."/>
            <person name="Jetten M.S.M."/>
            <person name="Mascher T."/>
            <person name="Medema M.H."/>
            <person name="Devos D.P."/>
            <person name="Kaster A.-K."/>
            <person name="Ovreas L."/>
            <person name="Rohde M."/>
            <person name="Galperin M.Y."/>
            <person name="Jogler C."/>
        </authorList>
    </citation>
    <scope>NUCLEOTIDE SEQUENCE [LARGE SCALE GENOMIC DNA]</scope>
    <source>
        <strain evidence="1 2">OJF2</strain>
    </source>
</reference>
<keyword evidence="2" id="KW-1185">Reference proteome</keyword>
<evidence type="ECO:0000313" key="2">
    <source>
        <dbReference type="Proteomes" id="UP000324233"/>
    </source>
</evidence>
<dbReference type="KEGG" id="agv:OJF2_20100"/>
<dbReference type="OrthoDB" id="283774at2"/>
<dbReference type="EMBL" id="CP042997">
    <property type="protein sequence ID" value="QEH33508.1"/>
    <property type="molecule type" value="Genomic_DNA"/>
</dbReference>